<dbReference type="SUPFAM" id="SSF55620">
    <property type="entry name" value="Tetrahydrobiopterin biosynthesis enzymes-like"/>
    <property type="match status" value="1"/>
</dbReference>
<name>A0A814DD53_9BILA</name>
<evidence type="ECO:0000313" key="11">
    <source>
        <dbReference type="Proteomes" id="UP000663829"/>
    </source>
</evidence>
<proteinExistence type="inferred from homology"/>
<dbReference type="FunFam" id="3.30.479.10:FF:000003">
    <property type="entry name" value="6-pyruvoyl tetrahydrobiopterin synthase"/>
    <property type="match status" value="1"/>
</dbReference>
<dbReference type="GO" id="GO:0005739">
    <property type="term" value="C:mitochondrion"/>
    <property type="evidence" value="ECO:0007669"/>
    <property type="project" value="TreeGrafter"/>
</dbReference>
<comment type="caution">
    <text evidence="9">The sequence shown here is derived from an EMBL/GenBank/DDBJ whole genome shotgun (WGS) entry which is preliminary data.</text>
</comment>
<dbReference type="AlphaFoldDB" id="A0A814DD53"/>
<dbReference type="InterPro" id="IPR038418">
    <property type="entry name" value="6-PTP_synth/QueD_sf"/>
</dbReference>
<evidence type="ECO:0000256" key="3">
    <source>
        <dbReference type="ARBA" id="ARBA00009164"/>
    </source>
</evidence>
<evidence type="ECO:0000256" key="5">
    <source>
        <dbReference type="ARBA" id="ARBA00022723"/>
    </source>
</evidence>
<dbReference type="InterPro" id="IPR007115">
    <property type="entry name" value="6-PTP_synth/QueD"/>
</dbReference>
<evidence type="ECO:0000313" key="9">
    <source>
        <dbReference type="EMBL" id="CAF0954169.1"/>
    </source>
</evidence>
<keyword evidence="11" id="KW-1185">Reference proteome</keyword>
<evidence type="ECO:0000256" key="7">
    <source>
        <dbReference type="ARBA" id="ARBA00023007"/>
    </source>
</evidence>
<reference evidence="9" key="1">
    <citation type="submission" date="2021-02" db="EMBL/GenBank/DDBJ databases">
        <authorList>
            <person name="Nowell W R."/>
        </authorList>
    </citation>
    <scope>NUCLEOTIDE SEQUENCE</scope>
</reference>
<evidence type="ECO:0000313" key="10">
    <source>
        <dbReference type="EMBL" id="CAF3729497.1"/>
    </source>
</evidence>
<evidence type="ECO:0000256" key="8">
    <source>
        <dbReference type="ARBA" id="ARBA00023239"/>
    </source>
</evidence>
<sequence length="150" mass="17613">MSEIIYLTRIETFSAAHRLHSVHYSDDENVLIYGKCNNKYGHGHNYVLHVTISGKLDYRSGMLMNITDLKSLIKTEIIDELDHKHLDMDVEYFRNGQIVSTTENLCIYIWKKLEKALNTFNNDKNQNQSIKLYEIKIHETDKNTVTYRGE</sequence>
<dbReference type="OrthoDB" id="14045at2759"/>
<dbReference type="Proteomes" id="UP000663829">
    <property type="component" value="Unassembled WGS sequence"/>
</dbReference>
<evidence type="ECO:0000256" key="2">
    <source>
        <dbReference type="ARBA" id="ARBA00005126"/>
    </source>
</evidence>
<gene>
    <name evidence="9" type="ORF">GPM918_LOCUS11407</name>
    <name evidence="10" type="ORF">SRO942_LOCUS11408</name>
</gene>
<dbReference type="Pfam" id="PF01242">
    <property type="entry name" value="PTPS"/>
    <property type="match status" value="1"/>
</dbReference>
<comment type="pathway">
    <text evidence="2">Cofactor biosynthesis; tetrahydrobiopterin biosynthesis; tetrahydrobiopterin from 7,8-dihydroneopterin triphosphate: step 1/3.</text>
</comment>
<dbReference type="EMBL" id="CAJNOQ010002363">
    <property type="protein sequence ID" value="CAF0954169.1"/>
    <property type="molecule type" value="Genomic_DNA"/>
</dbReference>
<comment type="similarity">
    <text evidence="3">Belongs to the PTPS family.</text>
</comment>
<evidence type="ECO:0000256" key="4">
    <source>
        <dbReference type="ARBA" id="ARBA00013100"/>
    </source>
</evidence>
<evidence type="ECO:0000256" key="1">
    <source>
        <dbReference type="ARBA" id="ARBA00001947"/>
    </source>
</evidence>
<dbReference type="GO" id="GO:0046872">
    <property type="term" value="F:metal ion binding"/>
    <property type="evidence" value="ECO:0007669"/>
    <property type="project" value="UniProtKB-KW"/>
</dbReference>
<dbReference type="PROSITE" id="PS00987">
    <property type="entry name" value="PTPS_1"/>
    <property type="match status" value="1"/>
</dbReference>
<accession>A0A814DD53</accession>
<dbReference type="InterPro" id="IPR022470">
    <property type="entry name" value="PTPS_Cys_AS"/>
</dbReference>
<comment type="cofactor">
    <cofactor evidence="1">
        <name>Zn(2+)</name>
        <dbReference type="ChEBI" id="CHEBI:29105"/>
    </cofactor>
</comment>
<dbReference type="Gene3D" id="3.30.479.10">
    <property type="entry name" value="6-pyruvoyl tetrahydropterin synthase/QueD"/>
    <property type="match status" value="1"/>
</dbReference>
<keyword evidence="7" id="KW-0783">Tetrahydrobiopterin biosynthesis</keyword>
<organism evidence="9 11">
    <name type="scientific">Didymodactylos carnosus</name>
    <dbReference type="NCBI Taxonomy" id="1234261"/>
    <lineage>
        <taxon>Eukaryota</taxon>
        <taxon>Metazoa</taxon>
        <taxon>Spiralia</taxon>
        <taxon>Gnathifera</taxon>
        <taxon>Rotifera</taxon>
        <taxon>Eurotatoria</taxon>
        <taxon>Bdelloidea</taxon>
        <taxon>Philodinida</taxon>
        <taxon>Philodinidae</taxon>
        <taxon>Didymodactylos</taxon>
    </lineage>
</organism>
<protein>
    <recommendedName>
        <fullName evidence="4">6-pyruvoyltetrahydropterin synthase</fullName>
        <ecNumber evidence="4">4.2.3.12</ecNumber>
    </recommendedName>
</protein>
<dbReference type="GO" id="GO:0006729">
    <property type="term" value="P:tetrahydrobiopterin biosynthetic process"/>
    <property type="evidence" value="ECO:0007669"/>
    <property type="project" value="UniProtKB-UniPathway"/>
</dbReference>
<dbReference type="Proteomes" id="UP000681722">
    <property type="component" value="Unassembled WGS sequence"/>
</dbReference>
<keyword evidence="6" id="KW-0862">Zinc</keyword>
<dbReference type="UniPathway" id="UPA00849">
    <property type="reaction ID" value="UER00819"/>
</dbReference>
<keyword evidence="8" id="KW-0456">Lyase</keyword>
<dbReference type="EC" id="4.2.3.12" evidence="4"/>
<keyword evidence="5" id="KW-0479">Metal-binding</keyword>
<dbReference type="EMBL" id="CAJOBC010002363">
    <property type="protein sequence ID" value="CAF3729497.1"/>
    <property type="molecule type" value="Genomic_DNA"/>
</dbReference>
<dbReference type="PANTHER" id="PTHR12589">
    <property type="entry name" value="PYRUVOYL TETRAHYDROBIOPTERIN SYNTHASE"/>
    <property type="match status" value="1"/>
</dbReference>
<dbReference type="GO" id="GO:0003874">
    <property type="term" value="F:6-pyruvoyltetrahydropterin synthase activity"/>
    <property type="evidence" value="ECO:0007669"/>
    <property type="project" value="UniProtKB-EC"/>
</dbReference>
<dbReference type="PANTHER" id="PTHR12589:SF7">
    <property type="entry name" value="6-PYRUVOYL TETRAHYDROBIOPTERIN SYNTHASE"/>
    <property type="match status" value="1"/>
</dbReference>
<evidence type="ECO:0000256" key="6">
    <source>
        <dbReference type="ARBA" id="ARBA00022833"/>
    </source>
</evidence>